<protein>
    <submittedName>
        <fullName evidence="1">Uncharacterized protein</fullName>
    </submittedName>
</protein>
<keyword evidence="2" id="KW-1185">Reference proteome</keyword>
<comment type="caution">
    <text evidence="1">The sequence shown here is derived from an EMBL/GenBank/DDBJ whole genome shotgun (WGS) entry which is preliminary data.</text>
</comment>
<gene>
    <name evidence="1" type="ORF">DL796_05000</name>
</gene>
<dbReference type="OrthoDB" id="6191560at2"/>
<dbReference type="RefSeq" id="WP_110200549.1">
    <property type="nucleotide sequence ID" value="NZ_QICH01000001.1"/>
</dbReference>
<sequence length="259" mass="28812">MASVREKLEAEWAYRLMSPIGVYPRSEIHADDISLVVTDSLVAFASSGDGTNQELFYTAILTSSVAASEHLRLYPFPYQHQLLDSCSPQGLGKQLEFDVRQKLVAEFATEGETVPEFDWYENAKGASLPPILNGTGYHFADIEIDITCAQHIYQILKSSACPKLAGASKALNQCNALSAHFQFREEASGLLFDCLRLMQEVDDFHAVSAQLSTMLAQLGDSAEDYLISRQQMSKNLSPIEFHRVFVQTCSQLRKHLLGL</sequence>
<dbReference type="AlphaFoldDB" id="A0A318D5E8"/>
<evidence type="ECO:0000313" key="1">
    <source>
        <dbReference type="EMBL" id="PXF64500.1"/>
    </source>
</evidence>
<proteinExistence type="predicted"/>
<evidence type="ECO:0000313" key="2">
    <source>
        <dbReference type="Proteomes" id="UP000247689"/>
    </source>
</evidence>
<name>A0A318D5E8_9GAMM</name>
<accession>A0A318D5E8</accession>
<dbReference type="EMBL" id="QICH01000001">
    <property type="protein sequence ID" value="PXF64500.1"/>
    <property type="molecule type" value="Genomic_DNA"/>
</dbReference>
<organism evidence="1 2">
    <name type="scientific">Kangiella spongicola</name>
    <dbReference type="NCBI Taxonomy" id="796379"/>
    <lineage>
        <taxon>Bacteria</taxon>
        <taxon>Pseudomonadati</taxon>
        <taxon>Pseudomonadota</taxon>
        <taxon>Gammaproteobacteria</taxon>
        <taxon>Kangiellales</taxon>
        <taxon>Kangiellaceae</taxon>
        <taxon>Kangiella</taxon>
    </lineage>
</organism>
<reference evidence="1 2" key="1">
    <citation type="submission" date="2018-05" db="EMBL/GenBank/DDBJ databases">
        <title>Kangiella spongicola genome sequence.</title>
        <authorList>
            <person name="Maclea K.S."/>
            <person name="Goen A.E."/>
            <person name="Kelley C."/>
            <person name="Underriner A."/>
            <person name="Silverwood T."/>
            <person name="Trachtenberg A.M."/>
        </authorList>
    </citation>
    <scope>NUCLEOTIDE SEQUENCE [LARGE SCALE GENOMIC DNA]</scope>
    <source>
        <strain evidence="1 2">ATCC BAA-2076</strain>
    </source>
</reference>
<dbReference type="Proteomes" id="UP000247689">
    <property type="component" value="Unassembled WGS sequence"/>
</dbReference>